<organism evidence="1 2">
    <name type="scientific">Panagrolaimus sp. JU765</name>
    <dbReference type="NCBI Taxonomy" id="591449"/>
    <lineage>
        <taxon>Eukaryota</taxon>
        <taxon>Metazoa</taxon>
        <taxon>Ecdysozoa</taxon>
        <taxon>Nematoda</taxon>
        <taxon>Chromadorea</taxon>
        <taxon>Rhabditida</taxon>
        <taxon>Tylenchina</taxon>
        <taxon>Panagrolaimomorpha</taxon>
        <taxon>Panagrolaimoidea</taxon>
        <taxon>Panagrolaimidae</taxon>
        <taxon>Panagrolaimus</taxon>
    </lineage>
</organism>
<proteinExistence type="predicted"/>
<evidence type="ECO:0000313" key="2">
    <source>
        <dbReference type="WBParaSite" id="JU765_v2.g16001.t1"/>
    </source>
</evidence>
<protein>
    <submittedName>
        <fullName evidence="2">Uncharacterized protein</fullName>
    </submittedName>
</protein>
<sequence>MSSRAELSKKFLEKTSELDELRREICDLIEDDFESKVKRSIKYYQQKLYDIEFDKLKNVKINLNSFVFDADGLTQKIDNYIEMMKENKKKEEEARKVNGEVNDKINQEKIEANKKLEFLVDLGYNF</sequence>
<reference evidence="2" key="1">
    <citation type="submission" date="2022-11" db="UniProtKB">
        <authorList>
            <consortium name="WormBaseParasite"/>
        </authorList>
    </citation>
    <scope>IDENTIFICATION</scope>
</reference>
<dbReference type="Proteomes" id="UP000887576">
    <property type="component" value="Unplaced"/>
</dbReference>
<dbReference type="WBParaSite" id="JU765_v2.g16001.t1">
    <property type="protein sequence ID" value="JU765_v2.g16001.t1"/>
    <property type="gene ID" value="JU765_v2.g16001"/>
</dbReference>
<name>A0AC34QG61_9BILA</name>
<evidence type="ECO:0000313" key="1">
    <source>
        <dbReference type="Proteomes" id="UP000887576"/>
    </source>
</evidence>
<accession>A0AC34QG61</accession>